<feature type="region of interest" description="Disordered" evidence="6">
    <location>
        <begin position="1"/>
        <end position="33"/>
    </location>
</feature>
<dbReference type="GO" id="GO:0003700">
    <property type="term" value="F:DNA-binding transcription factor activity"/>
    <property type="evidence" value="ECO:0007669"/>
    <property type="project" value="TreeGrafter"/>
</dbReference>
<dbReference type="SMART" id="SM00353">
    <property type="entry name" value="HLH"/>
    <property type="match status" value="1"/>
</dbReference>
<protein>
    <recommendedName>
        <fullName evidence="7">BHLH domain-containing protein</fullName>
    </recommendedName>
</protein>
<feature type="region of interest" description="Disordered" evidence="6">
    <location>
        <begin position="74"/>
        <end position="145"/>
    </location>
</feature>
<dbReference type="InterPro" id="IPR011598">
    <property type="entry name" value="bHLH_dom"/>
</dbReference>
<feature type="domain" description="BHLH" evidence="7">
    <location>
        <begin position="138"/>
        <end position="188"/>
    </location>
</feature>
<dbReference type="SUPFAM" id="SSF47459">
    <property type="entry name" value="HLH, helix-loop-helix DNA-binding domain"/>
    <property type="match status" value="1"/>
</dbReference>
<evidence type="ECO:0000256" key="6">
    <source>
        <dbReference type="SAM" id="MobiDB-lite"/>
    </source>
</evidence>
<dbReference type="GO" id="GO:0046983">
    <property type="term" value="F:protein dimerization activity"/>
    <property type="evidence" value="ECO:0007669"/>
    <property type="project" value="InterPro"/>
</dbReference>
<evidence type="ECO:0000256" key="1">
    <source>
        <dbReference type="ARBA" id="ARBA00004123"/>
    </source>
</evidence>
<keyword evidence="5" id="KW-0539">Nucleus</keyword>
<name>A0A4S8I9U2_MUSBA</name>
<dbReference type="Gene3D" id="4.10.280.10">
    <property type="entry name" value="Helix-loop-helix DNA-binding domain"/>
    <property type="match status" value="1"/>
</dbReference>
<gene>
    <name evidence="8" type="ORF">C4D60_Mb02t11040</name>
</gene>
<comment type="subcellular location">
    <subcellularLocation>
        <location evidence="1">Nucleus</location>
    </subcellularLocation>
</comment>
<reference evidence="8 9" key="1">
    <citation type="journal article" date="2019" name="Nat. Plants">
        <title>Genome sequencing of Musa balbisiana reveals subgenome evolution and function divergence in polyploid bananas.</title>
        <authorList>
            <person name="Yao X."/>
        </authorList>
    </citation>
    <scope>NUCLEOTIDE SEQUENCE [LARGE SCALE GENOMIC DNA]</scope>
    <source>
        <strain evidence="9">cv. DH-PKW</strain>
        <tissue evidence="8">Leaves</tissue>
    </source>
</reference>
<evidence type="ECO:0000259" key="7">
    <source>
        <dbReference type="PROSITE" id="PS50888"/>
    </source>
</evidence>
<evidence type="ECO:0000256" key="2">
    <source>
        <dbReference type="ARBA" id="ARBA00005510"/>
    </source>
</evidence>
<keyword evidence="9" id="KW-1185">Reference proteome</keyword>
<dbReference type="InterPro" id="IPR036638">
    <property type="entry name" value="HLH_DNA-bd_sf"/>
</dbReference>
<dbReference type="PANTHER" id="PTHR12565">
    <property type="entry name" value="STEROL REGULATORY ELEMENT-BINDING PROTEIN"/>
    <property type="match status" value="1"/>
</dbReference>
<evidence type="ECO:0000256" key="3">
    <source>
        <dbReference type="ARBA" id="ARBA00023015"/>
    </source>
</evidence>
<comment type="similarity">
    <text evidence="2">Belongs to the bHLH protein family.</text>
</comment>
<sequence>MQCPTAPPSSKKLSAGLQHQQQQQPRPSAHDFTKTIVLASTPFGMVPDGWTGVADGAQIQYPVLGAANVGQENASANSFENSTKKRKAPKSKQESRSSGAEEEGTARGGATSKNKKKASGSDATKETDYIHVRARRGQATDSHSLAERVRRERISERMKYLQELVPGCSKIMGKASTLDEIINYVQSLQRQVEFLSMKLAAAEPRMHLSSSNFFDREELNTSCNSSSVPVMGVSSDQLKHSGLQLASLQQDALASSLNVHGCSTWDAGLHGFYDGEIHRGSHLSPGNHCKVNNNTSIAVCNQAETAPFALWEVSYPTI</sequence>
<dbReference type="EMBL" id="PYDT01000011">
    <property type="protein sequence ID" value="THU44787.1"/>
    <property type="molecule type" value="Genomic_DNA"/>
</dbReference>
<dbReference type="PANTHER" id="PTHR12565:SF184">
    <property type="entry name" value="BHLH TRANSCRIPTION FACTOR"/>
    <property type="match status" value="1"/>
</dbReference>
<organism evidence="8 9">
    <name type="scientific">Musa balbisiana</name>
    <name type="common">Banana</name>
    <dbReference type="NCBI Taxonomy" id="52838"/>
    <lineage>
        <taxon>Eukaryota</taxon>
        <taxon>Viridiplantae</taxon>
        <taxon>Streptophyta</taxon>
        <taxon>Embryophyta</taxon>
        <taxon>Tracheophyta</taxon>
        <taxon>Spermatophyta</taxon>
        <taxon>Magnoliopsida</taxon>
        <taxon>Liliopsida</taxon>
        <taxon>Zingiberales</taxon>
        <taxon>Musaceae</taxon>
        <taxon>Musa</taxon>
    </lineage>
</organism>
<dbReference type="GO" id="GO:0005634">
    <property type="term" value="C:nucleus"/>
    <property type="evidence" value="ECO:0007669"/>
    <property type="project" value="UniProtKB-SubCell"/>
</dbReference>
<dbReference type="InterPro" id="IPR024097">
    <property type="entry name" value="bHLH_ZIP_TF"/>
</dbReference>
<dbReference type="Pfam" id="PF00010">
    <property type="entry name" value="HLH"/>
    <property type="match status" value="1"/>
</dbReference>
<keyword evidence="4" id="KW-0804">Transcription</keyword>
<evidence type="ECO:0000256" key="5">
    <source>
        <dbReference type="ARBA" id="ARBA00023242"/>
    </source>
</evidence>
<dbReference type="STRING" id="52838.A0A4S8I9U2"/>
<dbReference type="FunFam" id="4.10.280.10:FF:000002">
    <property type="entry name" value="Basic helix-loop-helix transcription factor"/>
    <property type="match status" value="1"/>
</dbReference>
<proteinExistence type="inferred from homology"/>
<accession>A0A4S8I9U2</accession>
<evidence type="ECO:0000313" key="9">
    <source>
        <dbReference type="Proteomes" id="UP000317650"/>
    </source>
</evidence>
<evidence type="ECO:0000313" key="8">
    <source>
        <dbReference type="EMBL" id="THU44787.1"/>
    </source>
</evidence>
<dbReference type="PROSITE" id="PS50888">
    <property type="entry name" value="BHLH"/>
    <property type="match status" value="1"/>
</dbReference>
<dbReference type="Proteomes" id="UP000317650">
    <property type="component" value="Chromosome 2"/>
</dbReference>
<dbReference type="AlphaFoldDB" id="A0A4S8I9U2"/>
<comment type="caution">
    <text evidence="8">The sequence shown here is derived from an EMBL/GenBank/DDBJ whole genome shotgun (WGS) entry which is preliminary data.</text>
</comment>
<evidence type="ECO:0000256" key="4">
    <source>
        <dbReference type="ARBA" id="ARBA00023163"/>
    </source>
</evidence>
<keyword evidence="3" id="KW-0805">Transcription regulation</keyword>
<dbReference type="CDD" id="cd18919">
    <property type="entry name" value="bHLH_AtBPE_like"/>
    <property type="match status" value="1"/>
</dbReference>